<dbReference type="InterPro" id="IPR007167">
    <property type="entry name" value="Fe-transptr_FeoA-like"/>
</dbReference>
<dbReference type="Gene3D" id="2.30.30.90">
    <property type="match status" value="1"/>
</dbReference>
<dbReference type="InterPro" id="IPR053184">
    <property type="entry name" value="FeoA-like"/>
</dbReference>
<dbReference type="Proteomes" id="UP000662904">
    <property type="component" value="Chromosome"/>
</dbReference>
<dbReference type="RefSeq" id="WP_206706799.1">
    <property type="nucleotide sequence ID" value="NZ_CP059066.1"/>
</dbReference>
<protein>
    <recommendedName>
        <fullName evidence="2">Ferrous iron transporter FeoA-like domain-containing protein</fullName>
    </recommendedName>
</protein>
<organism evidence="3 4">
    <name type="scientific">Koleobacter methoxysyntrophicus</name>
    <dbReference type="NCBI Taxonomy" id="2751313"/>
    <lineage>
        <taxon>Bacteria</taxon>
        <taxon>Bacillati</taxon>
        <taxon>Bacillota</taxon>
        <taxon>Clostridia</taxon>
        <taxon>Koleobacterales</taxon>
        <taxon>Koleobacteraceae</taxon>
        <taxon>Koleobacter</taxon>
    </lineage>
</organism>
<dbReference type="SMART" id="SM00899">
    <property type="entry name" value="FeoA"/>
    <property type="match status" value="1"/>
</dbReference>
<evidence type="ECO:0000313" key="4">
    <source>
        <dbReference type="Proteomes" id="UP000662904"/>
    </source>
</evidence>
<dbReference type="Pfam" id="PF04023">
    <property type="entry name" value="FeoA"/>
    <property type="match status" value="1"/>
</dbReference>
<feature type="domain" description="Ferrous iron transporter FeoA-like" evidence="2">
    <location>
        <begin position="6"/>
        <end position="77"/>
    </location>
</feature>
<sequence>MDTSVLSLGFLQTGREAVIKDFNGGRNFHQRLLDLGLVRGIKVRVIKNDMTGPLIISIGEGRLAIGRGMALKIIVKEVNGSCL</sequence>
<gene>
    <name evidence="3" type="ORF">H0A61_01803</name>
</gene>
<dbReference type="InterPro" id="IPR008988">
    <property type="entry name" value="Transcriptional_repressor_C"/>
</dbReference>
<reference evidence="3" key="1">
    <citation type="submission" date="2020-07" db="EMBL/GenBank/DDBJ databases">
        <title>Koleobacter methoxysyntrophicus gen. nov., sp. nov., a novel anaerobic bacterium isolated from deep subsurface oil field and proposal of Koleobacterales ord. nov. in the phylum Firmicutes.</title>
        <authorList>
            <person name="Sakamoto S."/>
            <person name="Tamaki H."/>
        </authorList>
    </citation>
    <scope>NUCLEOTIDE SEQUENCE</scope>
    <source>
        <strain evidence="3">NRmbB1</strain>
    </source>
</reference>
<dbReference type="KEGG" id="kme:H0A61_01803"/>
<evidence type="ECO:0000313" key="3">
    <source>
        <dbReference type="EMBL" id="QSQ09440.1"/>
    </source>
</evidence>
<keyword evidence="4" id="KW-1185">Reference proteome</keyword>
<dbReference type="AlphaFoldDB" id="A0A8A0RPE2"/>
<accession>A0A8A0RPE2</accession>
<dbReference type="InterPro" id="IPR038157">
    <property type="entry name" value="FeoA_core_dom"/>
</dbReference>
<dbReference type="SUPFAM" id="SSF50037">
    <property type="entry name" value="C-terminal domain of transcriptional repressors"/>
    <property type="match status" value="1"/>
</dbReference>
<evidence type="ECO:0000256" key="1">
    <source>
        <dbReference type="ARBA" id="ARBA00023004"/>
    </source>
</evidence>
<keyword evidence="1" id="KW-0408">Iron</keyword>
<dbReference type="PANTHER" id="PTHR43151:SF2">
    <property type="entry name" value="FE(2+) TRANSPORT PROTEIN A-RELATED"/>
    <property type="match status" value="1"/>
</dbReference>
<dbReference type="EMBL" id="CP059066">
    <property type="protein sequence ID" value="QSQ09440.1"/>
    <property type="molecule type" value="Genomic_DNA"/>
</dbReference>
<proteinExistence type="predicted"/>
<name>A0A8A0RPE2_9FIRM</name>
<dbReference type="GO" id="GO:0046914">
    <property type="term" value="F:transition metal ion binding"/>
    <property type="evidence" value="ECO:0007669"/>
    <property type="project" value="InterPro"/>
</dbReference>
<dbReference type="PANTHER" id="PTHR43151">
    <property type="entry name" value="FEOA FAMILY PROTEIN"/>
    <property type="match status" value="1"/>
</dbReference>
<evidence type="ECO:0000259" key="2">
    <source>
        <dbReference type="SMART" id="SM00899"/>
    </source>
</evidence>